<keyword evidence="4" id="KW-1185">Reference proteome</keyword>
<dbReference type="EMBL" id="BQKA01000062">
    <property type="protein sequence ID" value="GJM51536.1"/>
    <property type="molecule type" value="Genomic_DNA"/>
</dbReference>
<dbReference type="Proteomes" id="UP001208692">
    <property type="component" value="Unassembled WGS sequence"/>
</dbReference>
<dbReference type="AlphaFoldDB" id="A0AAV5AWA4"/>
<name>A0AAV5AWA4_9FLAO</name>
<comment type="caution">
    <text evidence="1">The sequence shown here is derived from an EMBL/GenBank/DDBJ whole genome shotgun (WGS) entry which is preliminary data.</text>
</comment>
<gene>
    <name evidence="1" type="ORF">RCZ15_25090</name>
    <name evidence="2" type="ORF">RCZ16_12080</name>
</gene>
<dbReference type="Proteomes" id="UP001207736">
    <property type="component" value="Unassembled WGS sequence"/>
</dbReference>
<evidence type="ECO:0000313" key="2">
    <source>
        <dbReference type="EMBL" id="GJM52891.1"/>
    </source>
</evidence>
<proteinExistence type="predicted"/>
<evidence type="ECO:0000313" key="3">
    <source>
        <dbReference type="Proteomes" id="UP001207736"/>
    </source>
</evidence>
<protein>
    <submittedName>
        <fullName evidence="1">Uncharacterized protein</fullName>
    </submittedName>
</protein>
<accession>A0AAV5AWA4</accession>
<dbReference type="RefSeq" id="WP_264847190.1">
    <property type="nucleotide sequence ID" value="NZ_BPMA01000042.1"/>
</dbReference>
<reference evidence="1 4" key="1">
    <citation type="submission" date="2021-11" db="EMBL/GenBank/DDBJ databases">
        <title>Draft genome sequence of Capnocytophaga sp. strain KC07075 isolated from cat oral cavity.</title>
        <authorList>
            <person name="Suzuki M."/>
            <person name="Imaoka K."/>
            <person name="Kimura M."/>
            <person name="Morikawa S."/>
            <person name="Maeda K."/>
        </authorList>
    </citation>
    <scope>NUCLEOTIDE SEQUENCE</scope>
    <source>
        <strain evidence="1">KC07075</strain>
        <strain evidence="2 4">KC07079</strain>
    </source>
</reference>
<evidence type="ECO:0000313" key="4">
    <source>
        <dbReference type="Proteomes" id="UP001208692"/>
    </source>
</evidence>
<sequence>MKTNQEILNEFGRELIENSYDFNFNLFKRNIEKNISSEKDRKKILSLFKENIESILFNILKLFEENEEFKLIYEKDGKQINLVEISEMLKAEPLGENGWIKRFSKYADEYEV</sequence>
<evidence type="ECO:0000313" key="1">
    <source>
        <dbReference type="EMBL" id="GJM51536.1"/>
    </source>
</evidence>
<organism evidence="1 3">
    <name type="scientific">Capnocytophaga catalasegens</name>
    <dbReference type="NCBI Taxonomy" id="1004260"/>
    <lineage>
        <taxon>Bacteria</taxon>
        <taxon>Pseudomonadati</taxon>
        <taxon>Bacteroidota</taxon>
        <taxon>Flavobacteriia</taxon>
        <taxon>Flavobacteriales</taxon>
        <taxon>Flavobacteriaceae</taxon>
        <taxon>Capnocytophaga</taxon>
    </lineage>
</organism>
<dbReference type="EMBL" id="BQKB01000021">
    <property type="protein sequence ID" value="GJM52891.1"/>
    <property type="molecule type" value="Genomic_DNA"/>
</dbReference>